<name>A0ABW7GC93_9BURK</name>
<evidence type="ECO:0000313" key="2">
    <source>
        <dbReference type="Proteomes" id="UP001606305"/>
    </source>
</evidence>
<dbReference type="RefSeq" id="WP_394491658.1">
    <property type="nucleotide sequence ID" value="NZ_JBIGIA010000024.1"/>
</dbReference>
<evidence type="ECO:0000313" key="1">
    <source>
        <dbReference type="EMBL" id="MFG6459548.1"/>
    </source>
</evidence>
<accession>A0ABW7GC93</accession>
<keyword evidence="2" id="KW-1185">Reference proteome</keyword>
<protein>
    <submittedName>
        <fullName evidence="1">Uncharacterized protein</fullName>
    </submittedName>
</protein>
<reference evidence="1 2" key="1">
    <citation type="submission" date="2024-09" db="EMBL/GenBank/DDBJ databases">
        <title>Novel species of the genus Pelomonas and Roseateles isolated from streams.</title>
        <authorList>
            <person name="Lu H."/>
        </authorList>
    </citation>
    <scope>NUCLEOTIDE SEQUENCE [LARGE SCALE GENOMIC DNA]</scope>
    <source>
        <strain evidence="1 2">BYS96W</strain>
    </source>
</reference>
<dbReference type="EMBL" id="JBIGIA010000024">
    <property type="protein sequence ID" value="MFG6459548.1"/>
    <property type="molecule type" value="Genomic_DNA"/>
</dbReference>
<comment type="caution">
    <text evidence="1">The sequence shown here is derived from an EMBL/GenBank/DDBJ whole genome shotgun (WGS) entry which is preliminary data.</text>
</comment>
<dbReference type="Proteomes" id="UP001606305">
    <property type="component" value="Unassembled WGS sequence"/>
</dbReference>
<sequence>MDQRLRLRFASTNALEETLDGDEENFARYFFAIYHCKPDESPELNARREELRRLHPHLAIAVGERFVLSGEAAFQAVGGYLNAVAFASTLSEDYRAYFKQRLDEVAALHRKSQALPEPIHLTEGQLAHDSRLEFMACMALSNGQIVADFKLAC</sequence>
<gene>
    <name evidence="1" type="ORF">ACG00X_22165</name>
</gene>
<organism evidence="1 2">
    <name type="scientific">Pelomonas nitida</name>
    <dbReference type="NCBI Taxonomy" id="3299027"/>
    <lineage>
        <taxon>Bacteria</taxon>
        <taxon>Pseudomonadati</taxon>
        <taxon>Pseudomonadota</taxon>
        <taxon>Betaproteobacteria</taxon>
        <taxon>Burkholderiales</taxon>
        <taxon>Sphaerotilaceae</taxon>
        <taxon>Roseateles</taxon>
    </lineage>
</organism>
<proteinExistence type="predicted"/>